<evidence type="ECO:0000313" key="7">
    <source>
        <dbReference type="Proteomes" id="UP000699691"/>
    </source>
</evidence>
<dbReference type="EMBL" id="JAGQKY010000181">
    <property type="protein sequence ID" value="MCA9397890.1"/>
    <property type="molecule type" value="Genomic_DNA"/>
</dbReference>
<evidence type="ECO:0000313" key="6">
    <source>
        <dbReference type="EMBL" id="MCA9397890.1"/>
    </source>
</evidence>
<evidence type="ECO:0000256" key="3">
    <source>
        <dbReference type="ARBA" id="ARBA00022676"/>
    </source>
</evidence>
<dbReference type="GO" id="GO:0009011">
    <property type="term" value="F:alpha-1,4-glucan glucosyltransferase (ADP-glucose donor) activity"/>
    <property type="evidence" value="ECO:0007669"/>
    <property type="project" value="UniProtKB-EC"/>
</dbReference>
<dbReference type="PANTHER" id="PTHR45825:SF11">
    <property type="entry name" value="ALPHA AMYLASE DOMAIN-CONTAINING PROTEIN"/>
    <property type="match status" value="1"/>
</dbReference>
<feature type="non-terminal residue" evidence="6">
    <location>
        <position position="322"/>
    </location>
</feature>
<dbReference type="EC" id="2.4.1.21" evidence="2"/>
<dbReference type="InterPro" id="IPR013534">
    <property type="entry name" value="Starch_synth_cat_dom"/>
</dbReference>
<keyword evidence="3" id="KW-0328">Glycosyltransferase</keyword>
<keyword evidence="4" id="KW-0808">Transferase</keyword>
<dbReference type="AlphaFoldDB" id="A0A955LWI1"/>
<evidence type="ECO:0000256" key="1">
    <source>
        <dbReference type="ARBA" id="ARBA00001478"/>
    </source>
</evidence>
<reference evidence="6" key="2">
    <citation type="journal article" date="2021" name="Microbiome">
        <title>Successional dynamics and alternative stable states in a saline activated sludge microbial community over 9 years.</title>
        <authorList>
            <person name="Wang Y."/>
            <person name="Ye J."/>
            <person name="Ju F."/>
            <person name="Liu L."/>
            <person name="Boyd J.A."/>
            <person name="Deng Y."/>
            <person name="Parks D.H."/>
            <person name="Jiang X."/>
            <person name="Yin X."/>
            <person name="Woodcroft B.J."/>
            <person name="Tyson G.W."/>
            <person name="Hugenholtz P."/>
            <person name="Polz M.F."/>
            <person name="Zhang T."/>
        </authorList>
    </citation>
    <scope>NUCLEOTIDE SEQUENCE</scope>
    <source>
        <strain evidence="6">HKST-UBA02</strain>
    </source>
</reference>
<dbReference type="Pfam" id="PF08323">
    <property type="entry name" value="Glyco_transf_5"/>
    <property type="match status" value="1"/>
</dbReference>
<comment type="catalytic activity">
    <reaction evidence="1">
        <text>[(1-&gt;4)-alpha-D-glucosyl](n) + ADP-alpha-D-glucose = [(1-&gt;4)-alpha-D-glucosyl](n+1) + ADP + H(+)</text>
        <dbReference type="Rhea" id="RHEA:18189"/>
        <dbReference type="Rhea" id="RHEA-COMP:9584"/>
        <dbReference type="Rhea" id="RHEA-COMP:9587"/>
        <dbReference type="ChEBI" id="CHEBI:15378"/>
        <dbReference type="ChEBI" id="CHEBI:15444"/>
        <dbReference type="ChEBI" id="CHEBI:57498"/>
        <dbReference type="ChEBI" id="CHEBI:456216"/>
        <dbReference type="EC" id="2.4.1.21"/>
    </reaction>
</comment>
<evidence type="ECO:0000256" key="2">
    <source>
        <dbReference type="ARBA" id="ARBA00012588"/>
    </source>
</evidence>
<sequence length="322" mass="35978">MKVLQVASECIPIIKTGGLADVVGTLPKALKGLGIDTKVALPLYEDVIKGYKQSLVEVAVGTLTFSGRDHEYTVYSATLVDGDIEVYLFENAEYLSTGSIYYDETTPDRRQKSAERFAFFSRAVVDFINSDNTWTPEIVHCHDWHTGIVPHLLKESSKQLPTIFTIHNLAMQGISDLDVLSILGHDRRTPDHDIDWDAQDGNIALLLQGILSAKIITTVSPTYAKEITTPEFGEGLDKVLKDHRNKLYGILNGIDYSSWSPLTDPYIMHHYGKEDETIDFVREQKILNKVALYKELGVTGERVEMLPMVGVVSRMSGQKGFQ</sequence>
<dbReference type="Proteomes" id="UP000699691">
    <property type="component" value="Unassembled WGS sequence"/>
</dbReference>
<dbReference type="SUPFAM" id="SSF53756">
    <property type="entry name" value="UDP-Glycosyltransferase/glycogen phosphorylase"/>
    <property type="match status" value="1"/>
</dbReference>
<dbReference type="PANTHER" id="PTHR45825">
    <property type="entry name" value="GRANULE-BOUND STARCH SYNTHASE 1, CHLOROPLASTIC/AMYLOPLASTIC"/>
    <property type="match status" value="1"/>
</dbReference>
<accession>A0A955LWI1</accession>
<proteinExistence type="predicted"/>
<reference evidence="6" key="1">
    <citation type="submission" date="2020-04" db="EMBL/GenBank/DDBJ databases">
        <authorList>
            <person name="Zhang T."/>
        </authorList>
    </citation>
    <scope>NUCLEOTIDE SEQUENCE</scope>
    <source>
        <strain evidence="6">HKST-UBA02</strain>
    </source>
</reference>
<feature type="domain" description="Starch synthase catalytic" evidence="5">
    <location>
        <begin position="2"/>
        <end position="241"/>
    </location>
</feature>
<evidence type="ECO:0000256" key="4">
    <source>
        <dbReference type="ARBA" id="ARBA00022679"/>
    </source>
</evidence>
<organism evidence="6 7">
    <name type="scientific">candidate division WWE3 bacterium</name>
    <dbReference type="NCBI Taxonomy" id="2053526"/>
    <lineage>
        <taxon>Bacteria</taxon>
        <taxon>Katanobacteria</taxon>
    </lineage>
</organism>
<gene>
    <name evidence="6" type="ORF">KC573_03595</name>
</gene>
<protein>
    <recommendedName>
        <fullName evidence="2">starch synthase</fullName>
        <ecNumber evidence="2">2.4.1.21</ecNumber>
    </recommendedName>
</protein>
<evidence type="ECO:0000259" key="5">
    <source>
        <dbReference type="Pfam" id="PF08323"/>
    </source>
</evidence>
<comment type="caution">
    <text evidence="6">The sequence shown here is derived from an EMBL/GenBank/DDBJ whole genome shotgun (WGS) entry which is preliminary data.</text>
</comment>
<dbReference type="Gene3D" id="3.40.50.2000">
    <property type="entry name" value="Glycogen Phosphorylase B"/>
    <property type="match status" value="1"/>
</dbReference>
<name>A0A955LWI1_UNCKA</name>